<name>W7X6V5_TETTS</name>
<dbReference type="RefSeq" id="XP_012655352.1">
    <property type="nucleotide sequence ID" value="XM_012799898.1"/>
</dbReference>
<dbReference type="Gene3D" id="3.80.10.10">
    <property type="entry name" value="Ribonuclease Inhibitor"/>
    <property type="match status" value="1"/>
</dbReference>
<dbReference type="KEGG" id="tet:TTHERM_001075759"/>
<dbReference type="Proteomes" id="UP000009168">
    <property type="component" value="Unassembled WGS sequence"/>
</dbReference>
<dbReference type="EMBL" id="GG662480">
    <property type="protein sequence ID" value="EWS72118.1"/>
    <property type="molecule type" value="Genomic_DNA"/>
</dbReference>
<dbReference type="InterPro" id="IPR032675">
    <property type="entry name" value="LRR_dom_sf"/>
</dbReference>
<evidence type="ECO:0000313" key="2">
    <source>
        <dbReference type="Proteomes" id="UP000009168"/>
    </source>
</evidence>
<reference evidence="2" key="1">
    <citation type="journal article" date="2006" name="PLoS Biol.">
        <title>Macronuclear genome sequence of the ciliate Tetrahymena thermophila, a model eukaryote.</title>
        <authorList>
            <person name="Eisen J.A."/>
            <person name="Coyne R.S."/>
            <person name="Wu M."/>
            <person name="Wu D."/>
            <person name="Thiagarajan M."/>
            <person name="Wortman J.R."/>
            <person name="Badger J.H."/>
            <person name="Ren Q."/>
            <person name="Amedeo P."/>
            <person name="Jones K.M."/>
            <person name="Tallon L.J."/>
            <person name="Delcher A.L."/>
            <person name="Salzberg S.L."/>
            <person name="Silva J.C."/>
            <person name="Haas B.J."/>
            <person name="Majoros W.H."/>
            <person name="Farzad M."/>
            <person name="Carlton J.M."/>
            <person name="Smith R.K. Jr."/>
            <person name="Garg J."/>
            <person name="Pearlman R.E."/>
            <person name="Karrer K.M."/>
            <person name="Sun L."/>
            <person name="Manning G."/>
            <person name="Elde N.C."/>
            <person name="Turkewitz A.P."/>
            <person name="Asai D.J."/>
            <person name="Wilkes D.E."/>
            <person name="Wang Y."/>
            <person name="Cai H."/>
            <person name="Collins K."/>
            <person name="Stewart B.A."/>
            <person name="Lee S.R."/>
            <person name="Wilamowska K."/>
            <person name="Weinberg Z."/>
            <person name="Ruzzo W.L."/>
            <person name="Wloga D."/>
            <person name="Gaertig J."/>
            <person name="Frankel J."/>
            <person name="Tsao C.-C."/>
            <person name="Gorovsky M.A."/>
            <person name="Keeling P.J."/>
            <person name="Waller R.F."/>
            <person name="Patron N.J."/>
            <person name="Cherry J.M."/>
            <person name="Stover N.A."/>
            <person name="Krieger C.J."/>
            <person name="del Toro C."/>
            <person name="Ryder H.F."/>
            <person name="Williamson S.C."/>
            <person name="Barbeau R.A."/>
            <person name="Hamilton E.P."/>
            <person name="Orias E."/>
        </authorList>
    </citation>
    <scope>NUCLEOTIDE SEQUENCE [LARGE SCALE GENOMIC DNA]</scope>
    <source>
        <strain evidence="2">SB210</strain>
    </source>
</reference>
<dbReference type="AlphaFoldDB" id="W7X6V5"/>
<accession>W7X6V5</accession>
<dbReference type="GeneID" id="24441619"/>
<keyword evidence="2" id="KW-1185">Reference proteome</keyword>
<dbReference type="InParanoid" id="W7X6V5"/>
<proteinExistence type="predicted"/>
<protein>
    <submittedName>
        <fullName evidence="1">Uncharacterized protein</fullName>
    </submittedName>
</protein>
<organism evidence="1 2">
    <name type="scientific">Tetrahymena thermophila (strain SB210)</name>
    <dbReference type="NCBI Taxonomy" id="312017"/>
    <lineage>
        <taxon>Eukaryota</taxon>
        <taxon>Sar</taxon>
        <taxon>Alveolata</taxon>
        <taxon>Ciliophora</taxon>
        <taxon>Intramacronucleata</taxon>
        <taxon>Oligohymenophorea</taxon>
        <taxon>Hymenostomatida</taxon>
        <taxon>Tetrahymenina</taxon>
        <taxon>Tetrahymenidae</taxon>
        <taxon>Tetrahymena</taxon>
    </lineage>
</organism>
<gene>
    <name evidence="1" type="ORF">TTHERM_001075759</name>
</gene>
<dbReference type="SUPFAM" id="SSF52047">
    <property type="entry name" value="RNI-like"/>
    <property type="match status" value="1"/>
</dbReference>
<evidence type="ECO:0000313" key="1">
    <source>
        <dbReference type="EMBL" id="EWS72118.1"/>
    </source>
</evidence>
<sequence length="212" mass="24806">MLKPNYFKFRPLVKLFTLVIISNLLQFIHFQNSKRDCQIKDQGLLSLISQISRCTNLSTLMLQLRDNQLFFKDSLGFERLMNLKNLKMDLRGNLIYQKGIITLGSCLEKCKNLKNLFIDLSSGNNLSTVSINDSVPIVSNLKLIQSLTLKPWYKKYEKSDINYLIHQLNELRKLNYLNLTIDFSAPVIKDMKQQFYNKLKRQNIKLVQILNV</sequence>